<dbReference type="EMBL" id="KE525337">
    <property type="protein sequence ID" value="KFB48007.1"/>
    <property type="molecule type" value="Genomic_DNA"/>
</dbReference>
<dbReference type="EnsemblMetazoa" id="ASIC016123-RA">
    <property type="protein sequence ID" value="ASIC016123-PA"/>
    <property type="gene ID" value="ASIC016123"/>
</dbReference>
<reference evidence="3" key="2">
    <citation type="submission" date="2020-05" db="UniProtKB">
        <authorList>
            <consortium name="EnsemblMetazoa"/>
        </authorList>
    </citation>
    <scope>IDENTIFICATION</scope>
</reference>
<evidence type="ECO:0000256" key="1">
    <source>
        <dbReference type="SAM" id="SignalP"/>
    </source>
</evidence>
<sequence>MPRPVWGRVAFSCCCACRLTVALGHSEQTARRLQDFCRNSPSGLQDSAF</sequence>
<gene>
    <name evidence="2" type="ORF">ZHAS_00016123</name>
</gene>
<evidence type="ECO:0000313" key="3">
    <source>
        <dbReference type="EnsemblMetazoa" id="ASIC016123-PA"/>
    </source>
</evidence>
<name>A0A084WCR3_ANOSI</name>
<dbReference type="VEuPathDB" id="VectorBase:ASIC016123"/>
<organism evidence="2">
    <name type="scientific">Anopheles sinensis</name>
    <name type="common">Mosquito</name>
    <dbReference type="NCBI Taxonomy" id="74873"/>
    <lineage>
        <taxon>Eukaryota</taxon>
        <taxon>Metazoa</taxon>
        <taxon>Ecdysozoa</taxon>
        <taxon>Arthropoda</taxon>
        <taxon>Hexapoda</taxon>
        <taxon>Insecta</taxon>
        <taxon>Pterygota</taxon>
        <taxon>Neoptera</taxon>
        <taxon>Endopterygota</taxon>
        <taxon>Diptera</taxon>
        <taxon>Nematocera</taxon>
        <taxon>Culicoidea</taxon>
        <taxon>Culicidae</taxon>
        <taxon>Anophelinae</taxon>
        <taxon>Anopheles</taxon>
    </lineage>
</organism>
<reference evidence="2 4" key="1">
    <citation type="journal article" date="2014" name="BMC Genomics">
        <title>Genome sequence of Anopheles sinensis provides insight into genetics basis of mosquito competence for malaria parasites.</title>
        <authorList>
            <person name="Zhou D."/>
            <person name="Zhang D."/>
            <person name="Ding G."/>
            <person name="Shi L."/>
            <person name="Hou Q."/>
            <person name="Ye Y."/>
            <person name="Xu Y."/>
            <person name="Zhou H."/>
            <person name="Xiong C."/>
            <person name="Li S."/>
            <person name="Yu J."/>
            <person name="Hong S."/>
            <person name="Yu X."/>
            <person name="Zou P."/>
            <person name="Chen C."/>
            <person name="Chang X."/>
            <person name="Wang W."/>
            <person name="Lv Y."/>
            <person name="Sun Y."/>
            <person name="Ma L."/>
            <person name="Shen B."/>
            <person name="Zhu C."/>
        </authorList>
    </citation>
    <scope>NUCLEOTIDE SEQUENCE [LARGE SCALE GENOMIC DNA]</scope>
</reference>
<keyword evidence="4" id="KW-1185">Reference proteome</keyword>
<evidence type="ECO:0000313" key="2">
    <source>
        <dbReference type="EMBL" id="KFB48007.1"/>
    </source>
</evidence>
<dbReference type="EMBL" id="ATLV01022847">
    <property type="status" value="NOT_ANNOTATED_CDS"/>
    <property type="molecule type" value="Genomic_DNA"/>
</dbReference>
<keyword evidence="1" id="KW-0732">Signal</keyword>
<accession>A0A084WCR3</accession>
<dbReference type="AlphaFoldDB" id="A0A084WCR3"/>
<feature type="chain" id="PRO_5001784879" evidence="1">
    <location>
        <begin position="23"/>
        <end position="49"/>
    </location>
</feature>
<evidence type="ECO:0000313" key="4">
    <source>
        <dbReference type="Proteomes" id="UP000030765"/>
    </source>
</evidence>
<feature type="signal peptide" evidence="1">
    <location>
        <begin position="1"/>
        <end position="22"/>
    </location>
</feature>
<proteinExistence type="predicted"/>
<protein>
    <submittedName>
        <fullName evidence="2 3">Uncharacterized protein</fullName>
    </submittedName>
</protein>
<dbReference type="Proteomes" id="UP000030765">
    <property type="component" value="Unassembled WGS sequence"/>
</dbReference>